<dbReference type="SUPFAM" id="SSF88874">
    <property type="entry name" value="Receptor-binding domain of short tail fibre protein gp12"/>
    <property type="match status" value="1"/>
</dbReference>
<dbReference type="Gene3D" id="6.10.140.2190">
    <property type="match status" value="1"/>
</dbReference>
<gene>
    <name evidence="3" type="ORF">KCG54_05790</name>
</gene>
<protein>
    <submittedName>
        <fullName evidence="3">Tail fiber protein</fullName>
    </submittedName>
</protein>
<evidence type="ECO:0000259" key="2">
    <source>
        <dbReference type="Pfam" id="PF07484"/>
    </source>
</evidence>
<proteinExistence type="predicted"/>
<feature type="region of interest" description="Disordered" evidence="1">
    <location>
        <begin position="350"/>
        <end position="381"/>
    </location>
</feature>
<dbReference type="Proteomes" id="UP001057296">
    <property type="component" value="Chromosome"/>
</dbReference>
<dbReference type="Pfam" id="PF22337">
    <property type="entry name" value="Phage_fiber_rpt"/>
    <property type="match status" value="1"/>
</dbReference>
<evidence type="ECO:0000313" key="3">
    <source>
        <dbReference type="EMBL" id="UTG70894.1"/>
    </source>
</evidence>
<feature type="compositionally biased region" description="Polar residues" evidence="1">
    <location>
        <begin position="362"/>
        <end position="375"/>
    </location>
</feature>
<feature type="domain" description="Phage tail collar" evidence="2">
    <location>
        <begin position="264"/>
        <end position="321"/>
    </location>
</feature>
<evidence type="ECO:0000313" key="4">
    <source>
        <dbReference type="Proteomes" id="UP001057296"/>
    </source>
</evidence>
<sequence>MTLALGTPGTCSGSTTNWAGSDTHTHQLADASPTVAGVAKLINNLTTDDANSALSAAMGRKLAEEKIPNTTQDFMRTLGEFNPGKSGFVRTNGGSLNGNSLPSMEIHVGHPSYANGAYSRGIGFAYGTGWGIYTTAWDATGNYRGYKEILTEENGVMLTGNQTVGGKKTFSESTDFAGGLRISGNNTEQWSGFYRGNADWYWNNPIAGKALQFNDDGTLALSGDKILLYTHRSNAVNLDRDDKIATSKAVKIVNDKIEQAAPSGEVAYFAGRNAPAGWLKANGAAVSRTTYADLFAAIGTTYGAGDGRTTFNLPDLRGEFIRSWDDGRAIDRNRALGSWQADEFRSHSHGIGVNRMPDTDRGSNSSTVSVDTVGQTDPAGGIETRPRNIALLACIKI</sequence>
<dbReference type="InterPro" id="IPR037053">
    <property type="entry name" value="Phage_tail_collar_dom_sf"/>
</dbReference>
<dbReference type="AlphaFoldDB" id="A0A9X9N2B5"/>
<dbReference type="InterPro" id="IPR054500">
    <property type="entry name" value="Phage_fiber_rpt"/>
</dbReference>
<evidence type="ECO:0000256" key="1">
    <source>
        <dbReference type="SAM" id="MobiDB-lite"/>
    </source>
</evidence>
<name>A0A9X9N2B5_NEISU</name>
<dbReference type="EMBL" id="CP073115">
    <property type="protein sequence ID" value="UTG70894.1"/>
    <property type="molecule type" value="Genomic_DNA"/>
</dbReference>
<reference evidence="3" key="1">
    <citation type="submission" date="2021-04" db="EMBL/GenBank/DDBJ databases">
        <title>Characterizing Neisseria spp. as novel respiratory pathobionts in bronchiectasis.</title>
        <authorList>
            <person name="Li L."/>
            <person name="Mac Aogain M."/>
            <person name="Xu T."/>
            <person name="Jaggi T.K."/>
            <person name="Chan L.Y."/>
            <person name="Keir H.R."/>
            <person name="Dicker A.J."/>
            <person name="Qu J."/>
            <person name="Liu Y."/>
            <person name="Chen H.S."/>
            <person name="Koh M.S."/>
            <person name="Ong T.H."/>
            <person name="Lim A.Y.H."/>
            <person name="Abisheganaden J."/>
            <person name="Low T.B."/>
            <person name="Oliver B.G."/>
            <person name="Tan N.S."/>
            <person name="Fang M."/>
            <person name="Chalmers J.D."/>
            <person name="Chotirmall S.H."/>
        </authorList>
    </citation>
    <scope>NUCLEOTIDE SEQUENCE</scope>
    <source>
        <strain evidence="3">TT0077</strain>
    </source>
</reference>
<dbReference type="Pfam" id="PF07484">
    <property type="entry name" value="Collar"/>
    <property type="match status" value="1"/>
</dbReference>
<accession>A0A9X9N2B5</accession>
<dbReference type="Gene3D" id="3.90.1340.10">
    <property type="entry name" value="Phage tail collar domain"/>
    <property type="match status" value="1"/>
</dbReference>
<dbReference type="InterPro" id="IPR011083">
    <property type="entry name" value="Phage_tail_collar_dom"/>
</dbReference>
<organism evidence="3 4">
    <name type="scientific">Neisseria subflava</name>
    <dbReference type="NCBI Taxonomy" id="28449"/>
    <lineage>
        <taxon>Bacteria</taxon>
        <taxon>Pseudomonadati</taxon>
        <taxon>Pseudomonadota</taxon>
        <taxon>Betaproteobacteria</taxon>
        <taxon>Neisseriales</taxon>
        <taxon>Neisseriaceae</taxon>
        <taxon>Neisseria</taxon>
    </lineage>
</organism>